<dbReference type="GO" id="GO:0035556">
    <property type="term" value="P:intracellular signal transduction"/>
    <property type="evidence" value="ECO:0007669"/>
    <property type="project" value="TreeGrafter"/>
</dbReference>
<dbReference type="PANTHER" id="PTHR22974:SF23">
    <property type="entry name" value="TOUSLED-LIKE KINASE, ISOFORM G"/>
    <property type="match status" value="1"/>
</dbReference>
<evidence type="ECO:0000256" key="6">
    <source>
        <dbReference type="PROSITE-ProRule" id="PRU10141"/>
    </source>
</evidence>
<feature type="compositionally biased region" description="Low complexity" evidence="8">
    <location>
        <begin position="192"/>
        <end position="214"/>
    </location>
</feature>
<dbReference type="InParanoid" id="A0A0V0QFF8"/>
<feature type="coiled-coil region" evidence="7">
    <location>
        <begin position="447"/>
        <end position="474"/>
    </location>
</feature>
<dbReference type="GO" id="GO:0005524">
    <property type="term" value="F:ATP binding"/>
    <property type="evidence" value="ECO:0007669"/>
    <property type="project" value="UniProtKB-UniRule"/>
</dbReference>
<dbReference type="Gene3D" id="1.10.510.10">
    <property type="entry name" value="Transferase(Phosphotransferase) domain 1"/>
    <property type="match status" value="1"/>
</dbReference>
<dbReference type="EMBL" id="LDAU01000180">
    <property type="protein sequence ID" value="KRX00908.1"/>
    <property type="molecule type" value="Genomic_DNA"/>
</dbReference>
<dbReference type="PROSITE" id="PS00108">
    <property type="entry name" value="PROTEIN_KINASE_ST"/>
    <property type="match status" value="1"/>
</dbReference>
<evidence type="ECO:0000259" key="9">
    <source>
        <dbReference type="PROSITE" id="PS50011"/>
    </source>
</evidence>
<feature type="compositionally biased region" description="Polar residues" evidence="8">
    <location>
        <begin position="29"/>
        <end position="43"/>
    </location>
</feature>
<dbReference type="Pfam" id="PF00069">
    <property type="entry name" value="Pkinase"/>
    <property type="match status" value="1"/>
</dbReference>
<keyword evidence="2" id="KW-0808">Transferase</keyword>
<protein>
    <submittedName>
        <fullName evidence="10">Protein kinase-like domain</fullName>
    </submittedName>
</protein>
<feature type="binding site" evidence="6">
    <location>
        <position position="533"/>
    </location>
    <ligand>
        <name>ATP</name>
        <dbReference type="ChEBI" id="CHEBI:30616"/>
    </ligand>
</feature>
<keyword evidence="11" id="KW-1185">Reference proteome</keyword>
<dbReference type="InterPro" id="IPR017441">
    <property type="entry name" value="Protein_kinase_ATP_BS"/>
</dbReference>
<dbReference type="Proteomes" id="UP000054937">
    <property type="component" value="Unassembled WGS sequence"/>
</dbReference>
<gene>
    <name evidence="10" type="ORF">PPERSA_09514</name>
</gene>
<evidence type="ECO:0000256" key="4">
    <source>
        <dbReference type="ARBA" id="ARBA00022777"/>
    </source>
</evidence>
<reference evidence="10 11" key="1">
    <citation type="journal article" date="2015" name="Sci. Rep.">
        <title>Genome of the facultative scuticociliatosis pathogen Pseudocohnilembus persalinus provides insight into its virulence through horizontal gene transfer.</title>
        <authorList>
            <person name="Xiong J."/>
            <person name="Wang G."/>
            <person name="Cheng J."/>
            <person name="Tian M."/>
            <person name="Pan X."/>
            <person name="Warren A."/>
            <person name="Jiang C."/>
            <person name="Yuan D."/>
            <person name="Miao W."/>
        </authorList>
    </citation>
    <scope>NUCLEOTIDE SEQUENCE [LARGE SCALE GENOMIC DNA]</scope>
    <source>
        <strain evidence="10">36N120E</strain>
    </source>
</reference>
<feature type="coiled-coil region" evidence="7">
    <location>
        <begin position="352"/>
        <end position="389"/>
    </location>
</feature>
<evidence type="ECO:0000256" key="3">
    <source>
        <dbReference type="ARBA" id="ARBA00022741"/>
    </source>
</evidence>
<dbReference type="OrthoDB" id="346907at2759"/>
<keyword evidence="4 10" id="KW-0418">Kinase</keyword>
<feature type="domain" description="Protein kinase" evidence="9">
    <location>
        <begin position="504"/>
        <end position="780"/>
    </location>
</feature>
<feature type="region of interest" description="Disordered" evidence="8">
    <location>
        <begin position="192"/>
        <end position="264"/>
    </location>
</feature>
<dbReference type="InterPro" id="IPR000719">
    <property type="entry name" value="Prot_kinase_dom"/>
</dbReference>
<dbReference type="FunFam" id="1.10.510.10:FF:000698">
    <property type="entry name" value="Serine/threonine-protein kinase tousled-like 1"/>
    <property type="match status" value="1"/>
</dbReference>
<feature type="compositionally biased region" description="Polar residues" evidence="8">
    <location>
        <begin position="101"/>
        <end position="120"/>
    </location>
</feature>
<dbReference type="SMART" id="SM00220">
    <property type="entry name" value="S_TKc"/>
    <property type="match status" value="1"/>
</dbReference>
<keyword evidence="7" id="KW-0175">Coiled coil</keyword>
<feature type="compositionally biased region" description="Low complexity" evidence="8">
    <location>
        <begin position="44"/>
        <end position="64"/>
    </location>
</feature>
<keyword evidence="5 6" id="KW-0067">ATP-binding</keyword>
<evidence type="ECO:0000256" key="1">
    <source>
        <dbReference type="ARBA" id="ARBA00022527"/>
    </source>
</evidence>
<evidence type="ECO:0000256" key="5">
    <source>
        <dbReference type="ARBA" id="ARBA00022840"/>
    </source>
</evidence>
<dbReference type="GO" id="GO:0005634">
    <property type="term" value="C:nucleus"/>
    <property type="evidence" value="ECO:0007669"/>
    <property type="project" value="TreeGrafter"/>
</dbReference>
<dbReference type="PROSITE" id="PS50011">
    <property type="entry name" value="PROTEIN_KINASE_DOM"/>
    <property type="match status" value="1"/>
</dbReference>
<accession>A0A0V0QFF8</accession>
<dbReference type="PROSITE" id="PS00107">
    <property type="entry name" value="PROTEIN_KINASE_ATP"/>
    <property type="match status" value="1"/>
</dbReference>
<proteinExistence type="predicted"/>
<dbReference type="InterPro" id="IPR011009">
    <property type="entry name" value="Kinase-like_dom_sf"/>
</dbReference>
<name>A0A0V0QFF8_PSEPJ</name>
<dbReference type="InterPro" id="IPR008271">
    <property type="entry name" value="Ser/Thr_kinase_AS"/>
</dbReference>
<keyword evidence="3 6" id="KW-0547">Nucleotide-binding</keyword>
<dbReference type="GO" id="GO:0007059">
    <property type="term" value="P:chromosome segregation"/>
    <property type="evidence" value="ECO:0007669"/>
    <property type="project" value="TreeGrafter"/>
</dbReference>
<dbReference type="GO" id="GO:0004674">
    <property type="term" value="F:protein serine/threonine kinase activity"/>
    <property type="evidence" value="ECO:0007669"/>
    <property type="project" value="UniProtKB-KW"/>
</dbReference>
<feature type="compositionally biased region" description="Polar residues" evidence="8">
    <location>
        <begin position="76"/>
        <end position="93"/>
    </location>
</feature>
<feature type="region of interest" description="Disordered" evidence="8">
    <location>
        <begin position="1"/>
        <end position="145"/>
    </location>
</feature>
<evidence type="ECO:0000313" key="11">
    <source>
        <dbReference type="Proteomes" id="UP000054937"/>
    </source>
</evidence>
<organism evidence="10 11">
    <name type="scientific">Pseudocohnilembus persalinus</name>
    <name type="common">Ciliate</name>
    <dbReference type="NCBI Taxonomy" id="266149"/>
    <lineage>
        <taxon>Eukaryota</taxon>
        <taxon>Sar</taxon>
        <taxon>Alveolata</taxon>
        <taxon>Ciliophora</taxon>
        <taxon>Intramacronucleata</taxon>
        <taxon>Oligohymenophorea</taxon>
        <taxon>Scuticociliatia</taxon>
        <taxon>Philasterida</taxon>
        <taxon>Pseudocohnilembidae</taxon>
        <taxon>Pseudocohnilembus</taxon>
    </lineage>
</organism>
<evidence type="ECO:0000256" key="7">
    <source>
        <dbReference type="SAM" id="Coils"/>
    </source>
</evidence>
<evidence type="ECO:0000256" key="8">
    <source>
        <dbReference type="SAM" id="MobiDB-lite"/>
    </source>
</evidence>
<sequence length="783" mass="91795">MSQQDEAQNQQQDQDFMQRLTYLEDRIKNTPQNGYNKQNNAFDQSEQFIQQQQNQGQQQPGIQTQKKKSEDIIKSNEFNNQVLGTKTKQQTNKLQDEKKSNSPFQNKNNDQLINPFNNQPKLPLFSKKRQGSSSPMLSKDSMDRKQAQNMYIKQNQNPNLFDASQLEGYQSINNNNNPNLKNINIQQIQQMNEQEQDQYQRQQIQQQQLNFQKQSPYYGSTSGNVERDNYKSTSNSDKNSRNRSESEDSNDYSNDNNDLKCNEHSQEGIDSKLGEELKNNQKITQFFSFAVKRTSTSKTNEKFKSFQNKGNKTELINNKQQKQYTGCEIGENYDMNGQNRGQSSNTASVSENQAIRKMSEELQKKNEIIKQKEQQLLKIKQTLASKQNELEMTSQFYNNYQEKVKQITAQSKLELEQYKRNERKQEILVSKSRLGQIGQQRDGTQFKDIWIDESMKLQNRREHLEREKLLLIQKIKLDYEESNCRFGKNDLSIQEQWPLLQQRYQLLSLLGKGGFSEVYKGFDLVDMIPVACKIHQLNPNWSEQSKNSYVKHAVRESRIHQQFKHPNIVKLYDSVEIDQDAFSTVLEYCEGPDLAYYLKEQKALTEKEAKVLIKQIVSGLKYMHSFTPKVIHYDLKPQNILFHKGQLKISDFGLSKVMMENNETRMELTSQGVGTYWYLPPETFLSESQSYVGTKVDVWSLGVIFYEMIYGKRPFGNGMSQSKILEEKIILKSTQVQFPQKSPVQNFPISKECQDFIRRCLTYRYEDRWDIKEISNSPYLQKK</sequence>
<keyword evidence="1" id="KW-0723">Serine/threonine-protein kinase</keyword>
<evidence type="ECO:0000256" key="2">
    <source>
        <dbReference type="ARBA" id="ARBA00022679"/>
    </source>
</evidence>
<dbReference type="PANTHER" id="PTHR22974">
    <property type="entry name" value="MIXED LINEAGE PROTEIN KINASE"/>
    <property type="match status" value="1"/>
</dbReference>
<evidence type="ECO:0000313" key="10">
    <source>
        <dbReference type="EMBL" id="KRX00908.1"/>
    </source>
</evidence>
<feature type="compositionally biased region" description="Polar residues" evidence="8">
    <location>
        <begin position="215"/>
        <end position="224"/>
    </location>
</feature>
<dbReference type="SUPFAM" id="SSF56112">
    <property type="entry name" value="Protein kinase-like (PK-like)"/>
    <property type="match status" value="1"/>
</dbReference>
<comment type="caution">
    <text evidence="10">The sequence shown here is derived from an EMBL/GenBank/DDBJ whole genome shotgun (WGS) entry which is preliminary data.</text>
</comment>
<feature type="compositionally biased region" description="Low complexity" evidence="8">
    <location>
        <begin position="1"/>
        <end position="18"/>
    </location>
</feature>
<dbReference type="AlphaFoldDB" id="A0A0V0QFF8"/>